<evidence type="ECO:0000313" key="5">
    <source>
        <dbReference type="Proteomes" id="UP000315925"/>
    </source>
</evidence>
<reference evidence="5" key="3">
    <citation type="submission" date="2019-03" db="EMBL/GenBank/DDBJ databases">
        <title>Complete genome of Methylacidiphilum kamchatkense Kam1.</title>
        <authorList>
            <person name="Kruse T."/>
            <person name="Murarilal Ratnadevi C."/>
            <person name="Erikstad H.-A."/>
            <person name="Birkeland N.-K."/>
        </authorList>
    </citation>
    <scope>NUCLEOTIDE SEQUENCE [LARGE SCALE GENOMIC DNA]</scope>
    <source>
        <strain evidence="5">kam1</strain>
    </source>
</reference>
<dbReference type="EMBL" id="CP037899">
    <property type="protein sequence ID" value="QDQ41871.1"/>
    <property type="molecule type" value="Genomic_DNA"/>
</dbReference>
<proteinExistence type="predicted"/>
<evidence type="ECO:0000259" key="1">
    <source>
        <dbReference type="Pfam" id="PF01370"/>
    </source>
</evidence>
<dbReference type="InterPro" id="IPR001509">
    <property type="entry name" value="Epimerase_deHydtase"/>
</dbReference>
<reference evidence="3" key="2">
    <citation type="journal article" date="2019" name="BMC Genomics">
        <title>Complete genome sequence analysis of the thermoacidophilic verrucomicrobial methanotroph 'Candidatus Methylacidiphilum kamchatkense' strain Kam1 and comparison with its closest relatives.</title>
        <authorList>
            <person name="Kruse T."/>
            <person name="Ratnadevi C.M."/>
            <person name="Erikstad H.A."/>
            <person name="Birkeland N.K."/>
        </authorList>
    </citation>
    <scope>NUCLEOTIDE SEQUENCE</scope>
    <source>
        <strain evidence="3">Kam1</strain>
    </source>
</reference>
<evidence type="ECO:0000313" key="3">
    <source>
        <dbReference type="EMBL" id="QDQ41871.1"/>
    </source>
</evidence>
<dbReference type="OrthoDB" id="183072at2"/>
<sequence>MKILFTGGSSFTGFWFCKILLERGHEVVGVLTKKRNDYEGIRKKRIDSLSLHMDFVEEAPFGSEKGRSLLKTKTFDVLCHHGAYVKDYKSENFDWLFALENNTKHIQEVFSLCREQGISTIILTGSVFEPNEGIGDSPLRAFSPYGLSKGLTAEVFNYYATVYGLTLGKFVIPNPFGIFEEKRFTFYLIENWKRKQTAVVQTPNYIRDNIPCDLLAHCYCRFVEKMHAAKQKFCKANPSYFIESQGAFALRVSREVSNRTGWHCPVELKEQKTYAEPYMRVNFQPALFDVPEWSEKRFWDDYITYAVENY</sequence>
<dbReference type="AlphaFoldDB" id="A0A0C1USG2"/>
<dbReference type="Proteomes" id="UP000031594">
    <property type="component" value="Unassembled WGS sequence"/>
</dbReference>
<keyword evidence="4" id="KW-1185">Reference proteome</keyword>
<feature type="domain" description="NAD-dependent epimerase/dehydratase" evidence="1">
    <location>
        <begin position="3"/>
        <end position="226"/>
    </location>
</feature>
<organism evidence="3 5">
    <name type="scientific">Methylacidiphilum kamchatkense Kam1</name>
    <dbReference type="NCBI Taxonomy" id="1202785"/>
    <lineage>
        <taxon>Bacteria</taxon>
        <taxon>Pseudomonadati</taxon>
        <taxon>Verrucomicrobiota</taxon>
        <taxon>Methylacidiphilae</taxon>
        <taxon>Methylacidiphilales</taxon>
        <taxon>Methylacidiphilaceae</taxon>
        <taxon>Methylacidiphilum (ex Ratnadevi et al. 2023)</taxon>
    </lineage>
</organism>
<dbReference type="Pfam" id="PF01370">
    <property type="entry name" value="Epimerase"/>
    <property type="match status" value="1"/>
</dbReference>
<dbReference type="InterPro" id="IPR036291">
    <property type="entry name" value="NAD(P)-bd_dom_sf"/>
</dbReference>
<evidence type="ECO:0000313" key="2">
    <source>
        <dbReference type="EMBL" id="KIE58733.1"/>
    </source>
</evidence>
<gene>
    <name evidence="2" type="ORF">A946_04715</name>
    <name evidence="3" type="ORF">kam1_623</name>
</gene>
<protein>
    <submittedName>
        <fullName evidence="3">NAD-dependent epimerase/dehydratase family protein</fullName>
    </submittedName>
    <submittedName>
        <fullName evidence="2">UDP-glucose 4-epimerase</fullName>
    </submittedName>
</protein>
<dbReference type="EMBL" id="JQNX01000003">
    <property type="protein sequence ID" value="KIE58733.1"/>
    <property type="molecule type" value="Genomic_DNA"/>
</dbReference>
<accession>A0A0C1USG2</accession>
<evidence type="ECO:0000313" key="4">
    <source>
        <dbReference type="Proteomes" id="UP000031594"/>
    </source>
</evidence>
<dbReference type="RefSeq" id="WP_039721195.1">
    <property type="nucleotide sequence ID" value="NZ_CP037899.1"/>
</dbReference>
<dbReference type="Gene3D" id="3.40.50.720">
    <property type="entry name" value="NAD(P)-binding Rossmann-like Domain"/>
    <property type="match status" value="1"/>
</dbReference>
<dbReference type="Proteomes" id="UP000315925">
    <property type="component" value="Chromosome"/>
</dbReference>
<reference evidence="2 4" key="1">
    <citation type="submission" date="2014-08" db="EMBL/GenBank/DDBJ databases">
        <title>Methylacidiphilum kamchatkense strain Kam1 draft genome sequence.</title>
        <authorList>
            <person name="Birkeland N.-K."/>
            <person name="Erikstad H.A."/>
        </authorList>
    </citation>
    <scope>NUCLEOTIDE SEQUENCE [LARGE SCALE GENOMIC DNA]</scope>
    <source>
        <strain evidence="2 4">Kam1</strain>
    </source>
</reference>
<dbReference type="STRING" id="1202785.A946_04715"/>
<dbReference type="SUPFAM" id="SSF51735">
    <property type="entry name" value="NAD(P)-binding Rossmann-fold domains"/>
    <property type="match status" value="1"/>
</dbReference>
<dbReference type="KEGG" id="mkc:kam1_623"/>
<name>A0A0C1USG2_9BACT</name>